<gene>
    <name evidence="1" type="ORF">CLODIP_2_CD12032</name>
</gene>
<comment type="caution">
    <text evidence="1">The sequence shown here is derived from an EMBL/GenBank/DDBJ whole genome shotgun (WGS) entry which is preliminary data.</text>
</comment>
<evidence type="ECO:0000313" key="2">
    <source>
        <dbReference type="Proteomes" id="UP000494165"/>
    </source>
</evidence>
<organism evidence="1 2">
    <name type="scientific">Cloeon dipterum</name>
    <dbReference type="NCBI Taxonomy" id="197152"/>
    <lineage>
        <taxon>Eukaryota</taxon>
        <taxon>Metazoa</taxon>
        <taxon>Ecdysozoa</taxon>
        <taxon>Arthropoda</taxon>
        <taxon>Hexapoda</taxon>
        <taxon>Insecta</taxon>
        <taxon>Pterygota</taxon>
        <taxon>Palaeoptera</taxon>
        <taxon>Ephemeroptera</taxon>
        <taxon>Pisciforma</taxon>
        <taxon>Baetidae</taxon>
        <taxon>Cloeon</taxon>
    </lineage>
</organism>
<dbReference type="InterPro" id="IPR006616">
    <property type="entry name" value="DM9_repeat"/>
</dbReference>
<dbReference type="Proteomes" id="UP000494165">
    <property type="component" value="Unassembled WGS sequence"/>
</dbReference>
<name>A0A8S1DQE6_9INSE</name>
<keyword evidence="2" id="KW-1185">Reference proteome</keyword>
<accession>A0A8S1DQE6</accession>
<protein>
    <submittedName>
        <fullName evidence="1">Uncharacterized protein</fullName>
    </submittedName>
</protein>
<dbReference type="OrthoDB" id="1925699at2759"/>
<sequence length="186" mass="21225">MSLIGYDDSVHDFASGRRKNFETGEKYEKDLEHMKWKMVMHRFHFTPEAPSVVSKSKEGEIYLARLEHNGQLLPGYMRSNGWAYFAYEGQIIMRCSGHELLCDGNVKWHVPHRVAEKDVVVIGHDKDKNPLFFGGFVVNGIELYGEVRKGVCNIAADLGEGWMTILSEPESYGILGLDKSRLYESH</sequence>
<dbReference type="EMBL" id="CADEPI010000344">
    <property type="protein sequence ID" value="CAB3384286.1"/>
    <property type="molecule type" value="Genomic_DNA"/>
</dbReference>
<dbReference type="Pfam" id="PF11901">
    <property type="entry name" value="DM9"/>
    <property type="match status" value="1"/>
</dbReference>
<dbReference type="AlphaFoldDB" id="A0A8S1DQE6"/>
<evidence type="ECO:0000313" key="1">
    <source>
        <dbReference type="EMBL" id="CAB3384286.1"/>
    </source>
</evidence>
<reference evidence="1 2" key="1">
    <citation type="submission" date="2020-04" db="EMBL/GenBank/DDBJ databases">
        <authorList>
            <person name="Alioto T."/>
            <person name="Alioto T."/>
            <person name="Gomez Garrido J."/>
        </authorList>
    </citation>
    <scope>NUCLEOTIDE SEQUENCE [LARGE SCALE GENOMIC DNA]</scope>
</reference>
<proteinExistence type="predicted"/>